<accession>A0A239B754</accession>
<reference evidence="2" key="1">
    <citation type="submission" date="2017-06" db="EMBL/GenBank/DDBJ databases">
        <authorList>
            <person name="Varghese N."/>
            <person name="Submissions S."/>
        </authorList>
    </citation>
    <scope>NUCLEOTIDE SEQUENCE [LARGE SCALE GENOMIC DNA]</scope>
    <source>
        <strain evidence="2">NKM1</strain>
    </source>
</reference>
<name>A0A239B754_9BACT</name>
<evidence type="ECO:0000313" key="2">
    <source>
        <dbReference type="Proteomes" id="UP000198432"/>
    </source>
</evidence>
<evidence type="ECO:0000313" key="1">
    <source>
        <dbReference type="EMBL" id="SNS03775.1"/>
    </source>
</evidence>
<gene>
    <name evidence="1" type="ORF">SAMN06296052_101204</name>
</gene>
<keyword evidence="2" id="KW-1185">Reference proteome</keyword>
<proteinExistence type="predicted"/>
<dbReference type="AlphaFoldDB" id="A0A239B754"/>
<dbReference type="EMBL" id="FZOQ01000001">
    <property type="protein sequence ID" value="SNS03775.1"/>
    <property type="molecule type" value="Genomic_DNA"/>
</dbReference>
<organism evidence="1 2">
    <name type="scientific">Pontibacter ummariensis</name>
    <dbReference type="NCBI Taxonomy" id="1610492"/>
    <lineage>
        <taxon>Bacteria</taxon>
        <taxon>Pseudomonadati</taxon>
        <taxon>Bacteroidota</taxon>
        <taxon>Cytophagia</taxon>
        <taxon>Cytophagales</taxon>
        <taxon>Hymenobacteraceae</taxon>
        <taxon>Pontibacter</taxon>
    </lineage>
</organism>
<dbReference type="Proteomes" id="UP000198432">
    <property type="component" value="Unassembled WGS sequence"/>
</dbReference>
<sequence length="64" mass="7789">MFKQRYRLDEHTFSVSLLHALLQSFYIILKKLGEFVETNKYFFKFIVALALFRRRFVQIVRGKS</sequence>
<protein>
    <submittedName>
        <fullName evidence="1">Uncharacterized protein</fullName>
    </submittedName>
</protein>